<name>E3PRY3_ACESD</name>
<dbReference type="STRING" id="1511.CLOST_1517"/>
<gene>
    <name evidence="1" type="ordered locus">CLOST_1517</name>
</gene>
<dbReference type="RefSeq" id="WP_013361730.1">
    <property type="nucleotide sequence ID" value="NC_014614.1"/>
</dbReference>
<accession>E3PRY3</accession>
<evidence type="ECO:0000313" key="1">
    <source>
        <dbReference type="EMBL" id="CBH21637.1"/>
    </source>
</evidence>
<keyword evidence="2" id="KW-1185">Reference proteome</keyword>
<dbReference type="EMBL" id="FP565809">
    <property type="protein sequence ID" value="CBH21637.1"/>
    <property type="molecule type" value="Genomic_DNA"/>
</dbReference>
<dbReference type="AlphaFoldDB" id="E3PRY3"/>
<reference evidence="2" key="1">
    <citation type="journal article" date="2010" name="BMC Genomics">
        <title>Clostridium sticklandii, a specialist in amino acid degradation:revisiting its metabolism through its genome sequence.</title>
        <authorList>
            <person name="Fonknechten N."/>
            <person name="Chaussonnerie S."/>
            <person name="Tricot S."/>
            <person name="Lajus A."/>
            <person name="Andreesen J.R."/>
            <person name="Perchat N."/>
            <person name="Pelletier E."/>
            <person name="Gouyvenoux M."/>
            <person name="Barbe V."/>
            <person name="Salanoubat M."/>
            <person name="Le Paslier D."/>
            <person name="Weissenbach J."/>
            <person name="Cohen G.N."/>
            <person name="Kreimeyer A."/>
        </authorList>
    </citation>
    <scope>NUCLEOTIDE SEQUENCE [LARGE SCALE GENOMIC DNA]</scope>
    <source>
        <strain evidence="2">ATCC 12662 / DSM 519 / JCM 1433 / CCUG 9281 / NCIMB 10654 / HF</strain>
    </source>
</reference>
<protein>
    <submittedName>
        <fullName evidence="1">Uncharacterized protein</fullName>
    </submittedName>
</protein>
<evidence type="ECO:0000313" key="2">
    <source>
        <dbReference type="Proteomes" id="UP000007041"/>
    </source>
</evidence>
<dbReference type="HOGENOM" id="CLU_929720_0_0_9"/>
<dbReference type="Proteomes" id="UP000007041">
    <property type="component" value="Chromosome"/>
</dbReference>
<dbReference type="KEGG" id="cst:CLOST_1517"/>
<proteinExistence type="predicted"/>
<dbReference type="BioCyc" id="CSTI499177:GJE9-1569-MONOMER"/>
<sequence>MEKNRKILFIIFIFLLLALVGMYQNEQRKTLIIEAKQIVDAEKEKEKLLNEVNNPEITISSAIKSNGEFSFTLFTNLPDDSNVTGNILYVKNNGEKEIVHKFKASINNKKALLEGQIDPSIFIKDNSARLQFEGNIYFENTTSSFTSEIYDYTKYFIASEKIPVSDDNINSQADIKTFNIPKAYILAEELSKTFGYSVESTTIDNDKITNLYKDNSYIVITGADISRILISGTFPQNSLDYGTITNILFNNNDFNLWATEQIDKCQNGKNKFKSNYVNDSLNANFESYSTNFTITITPR</sequence>
<dbReference type="GeneID" id="35557466"/>
<organism evidence="1 2">
    <name type="scientific">Acetoanaerobium sticklandii (strain ATCC 12662 / DSM 519 / JCM 1433 / CCUG 9281 / NCIMB 10654 / HF)</name>
    <name type="common">Clostridium sticklandii</name>
    <dbReference type="NCBI Taxonomy" id="499177"/>
    <lineage>
        <taxon>Bacteria</taxon>
        <taxon>Bacillati</taxon>
        <taxon>Bacillota</taxon>
        <taxon>Clostridia</taxon>
        <taxon>Peptostreptococcales</taxon>
        <taxon>Filifactoraceae</taxon>
        <taxon>Acetoanaerobium</taxon>
    </lineage>
</organism>